<protein>
    <submittedName>
        <fullName evidence="1">4Fe-4S ferredoxin-type domain-containing protein</fullName>
    </submittedName>
</protein>
<dbReference type="AlphaFoldDB" id="A0A183KPA6"/>
<accession>A0A183KPA6</accession>
<reference evidence="1" key="1">
    <citation type="submission" date="2016-06" db="UniProtKB">
        <authorList>
            <consortium name="WormBaseParasite"/>
        </authorList>
    </citation>
    <scope>IDENTIFICATION</scope>
</reference>
<evidence type="ECO:0000313" key="1">
    <source>
        <dbReference type="WBParaSite" id="SCUD_0001688901-mRNA-1"/>
    </source>
</evidence>
<sequence length="84" mass="9401">MVRILDINDLSTHNRHVDQIQFQEPGESVPILVVNSNVNQYIQSNTESLSNSLSDRQMNLRSRTIDCRHLVSNLSCGGCGICTN</sequence>
<dbReference type="WBParaSite" id="SCUD_0001688901-mRNA-1">
    <property type="protein sequence ID" value="SCUD_0001688901-mRNA-1"/>
    <property type="gene ID" value="SCUD_0001688901"/>
</dbReference>
<organism evidence="1">
    <name type="scientific">Schistosoma curassoni</name>
    <dbReference type="NCBI Taxonomy" id="6186"/>
    <lineage>
        <taxon>Eukaryota</taxon>
        <taxon>Metazoa</taxon>
        <taxon>Spiralia</taxon>
        <taxon>Lophotrochozoa</taxon>
        <taxon>Platyhelminthes</taxon>
        <taxon>Trematoda</taxon>
        <taxon>Digenea</taxon>
        <taxon>Strigeidida</taxon>
        <taxon>Schistosomatoidea</taxon>
        <taxon>Schistosomatidae</taxon>
        <taxon>Schistosoma</taxon>
    </lineage>
</organism>
<proteinExistence type="predicted"/>
<name>A0A183KPA6_9TREM</name>